<evidence type="ECO:0000256" key="1">
    <source>
        <dbReference type="ARBA" id="ARBA00008779"/>
    </source>
</evidence>
<keyword evidence="3 6" id="KW-0378">Hydrolase</keyword>
<evidence type="ECO:0000256" key="2">
    <source>
        <dbReference type="ARBA" id="ARBA00022723"/>
    </source>
</evidence>
<evidence type="ECO:0000256" key="3">
    <source>
        <dbReference type="ARBA" id="ARBA00022801"/>
    </source>
</evidence>
<dbReference type="InterPro" id="IPR000917">
    <property type="entry name" value="Sulfatase_N"/>
</dbReference>
<dbReference type="CDD" id="cd16146">
    <property type="entry name" value="ARS_like"/>
    <property type="match status" value="1"/>
</dbReference>
<dbReference type="EMBL" id="CP036261">
    <property type="protein sequence ID" value="QDS88299.1"/>
    <property type="molecule type" value="Genomic_DNA"/>
</dbReference>
<keyword evidence="4" id="KW-0106">Calcium</keyword>
<accession>A0A517M0E6</accession>
<dbReference type="KEGG" id="ruv:EC9_24890"/>
<reference evidence="6 7" key="1">
    <citation type="submission" date="2019-02" db="EMBL/GenBank/DDBJ databases">
        <title>Deep-cultivation of Planctomycetes and their phenomic and genomic characterization uncovers novel biology.</title>
        <authorList>
            <person name="Wiegand S."/>
            <person name="Jogler M."/>
            <person name="Boedeker C."/>
            <person name="Pinto D."/>
            <person name="Vollmers J."/>
            <person name="Rivas-Marin E."/>
            <person name="Kohn T."/>
            <person name="Peeters S.H."/>
            <person name="Heuer A."/>
            <person name="Rast P."/>
            <person name="Oberbeckmann S."/>
            <person name="Bunk B."/>
            <person name="Jeske O."/>
            <person name="Meyerdierks A."/>
            <person name="Storesund J.E."/>
            <person name="Kallscheuer N."/>
            <person name="Luecker S."/>
            <person name="Lage O.M."/>
            <person name="Pohl T."/>
            <person name="Merkel B.J."/>
            <person name="Hornburger P."/>
            <person name="Mueller R.-W."/>
            <person name="Bruemmer F."/>
            <person name="Labrenz M."/>
            <person name="Spormann A.M."/>
            <person name="Op den Camp H."/>
            <person name="Overmann J."/>
            <person name="Amann R."/>
            <person name="Jetten M.S.M."/>
            <person name="Mascher T."/>
            <person name="Medema M.H."/>
            <person name="Devos D.P."/>
            <person name="Kaster A.-K."/>
            <person name="Ovreas L."/>
            <person name="Rohde M."/>
            <person name="Galperin M.Y."/>
            <person name="Jogler C."/>
        </authorList>
    </citation>
    <scope>NUCLEOTIDE SEQUENCE [LARGE SCALE GENOMIC DNA]</scope>
    <source>
        <strain evidence="6 7">EC9</strain>
    </source>
</reference>
<dbReference type="Pfam" id="PF00884">
    <property type="entry name" value="Sulfatase"/>
    <property type="match status" value="1"/>
</dbReference>
<evidence type="ECO:0000259" key="5">
    <source>
        <dbReference type="Pfam" id="PF00884"/>
    </source>
</evidence>
<proteinExistence type="inferred from homology"/>
<dbReference type="GO" id="GO:0004065">
    <property type="term" value="F:arylsulfatase activity"/>
    <property type="evidence" value="ECO:0007669"/>
    <property type="project" value="UniProtKB-EC"/>
</dbReference>
<feature type="domain" description="Sulfatase N-terminal" evidence="5">
    <location>
        <begin position="58"/>
        <end position="366"/>
    </location>
</feature>
<dbReference type="PANTHER" id="PTHR42693:SF53">
    <property type="entry name" value="ENDO-4-O-SULFATASE"/>
    <property type="match status" value="1"/>
</dbReference>
<dbReference type="InterPro" id="IPR017850">
    <property type="entry name" value="Alkaline_phosphatase_core_sf"/>
</dbReference>
<dbReference type="GO" id="GO:0046872">
    <property type="term" value="F:metal ion binding"/>
    <property type="evidence" value="ECO:0007669"/>
    <property type="project" value="UniProtKB-KW"/>
</dbReference>
<dbReference type="Proteomes" id="UP000319557">
    <property type="component" value="Chromosome"/>
</dbReference>
<dbReference type="Gene3D" id="3.40.720.10">
    <property type="entry name" value="Alkaline Phosphatase, subunit A"/>
    <property type="match status" value="1"/>
</dbReference>
<gene>
    <name evidence="6" type="primary">atsA_16</name>
    <name evidence="6" type="ORF">EC9_24890</name>
</gene>
<dbReference type="AlphaFoldDB" id="A0A517M0E6"/>
<evidence type="ECO:0000256" key="4">
    <source>
        <dbReference type="ARBA" id="ARBA00022837"/>
    </source>
</evidence>
<name>A0A517M0E6_9BACT</name>
<dbReference type="SUPFAM" id="SSF53649">
    <property type="entry name" value="Alkaline phosphatase-like"/>
    <property type="match status" value="1"/>
</dbReference>
<dbReference type="PROSITE" id="PS00523">
    <property type="entry name" value="SULFATASE_1"/>
    <property type="match status" value="1"/>
</dbReference>
<keyword evidence="7" id="KW-1185">Reference proteome</keyword>
<organism evidence="6 7">
    <name type="scientific">Rosistilla ulvae</name>
    <dbReference type="NCBI Taxonomy" id="1930277"/>
    <lineage>
        <taxon>Bacteria</taxon>
        <taxon>Pseudomonadati</taxon>
        <taxon>Planctomycetota</taxon>
        <taxon>Planctomycetia</taxon>
        <taxon>Pirellulales</taxon>
        <taxon>Pirellulaceae</taxon>
        <taxon>Rosistilla</taxon>
    </lineage>
</organism>
<dbReference type="EC" id="3.1.6.1" evidence="6"/>
<sequence length="619" mass="69630">MIQFLATSTRVSRTSGCRQTFPRRLLHRVTTLFVPTLAALFAQTVFMSSLRAQASDRPNVIVILTDDQGWGDLSVNGNTNLNTPNIDSLARDGASFDRFYVCPVCSPTRAEFLTGRYHARSGVYSTSAGGERMNLDERTIAETFRDGGYATGAFGKWHNGMQYPYHPNGRGFDEYYGFCSGHWGDYFSPPLDHNGLIVQGEGFCIDDFTNKAIAFMESSVKQNKPFFTYVPFNTPHAPMQVPDPYWDRFKDKPLAMRYRDPKKEDVDFTRAALAMCENIDDNVGKMLAKLDQWQIADNTIVIYFCDNGPNSWRWNAGMKGRKGATDEGGVRSPLFIRWPKNIPAGKQVTEIAAAIDLLPTLAALTGQKVGGSKPLDGRSLAPLLTGDAADWPDRKIVSHWKNRVSVRNQRFRLDNRGELFEIATDPEQRVNVAEKFPEVMADLKAEAESFKTNVAAGYDDDQRLFPIGHADYRYTQVPARDATYNGEIQRSNRYPNCSYLTNWTRTDEFISWDATVGASGTYEVQLHYTCPAEDIGSTIELSFGDSKLTCKLTEAHDPPLRGFENDRVKRPESYVKDFKVVTLGRIELAEGPGQLQLKALEIPGDQVMDFRLLFFTKIQ</sequence>
<keyword evidence="2" id="KW-0479">Metal-binding</keyword>
<dbReference type="Gene3D" id="3.30.1120.10">
    <property type="match status" value="1"/>
</dbReference>
<dbReference type="InterPro" id="IPR050738">
    <property type="entry name" value="Sulfatase"/>
</dbReference>
<protein>
    <submittedName>
        <fullName evidence="6">Arylsulfatase</fullName>
        <ecNumber evidence="6">3.1.6.1</ecNumber>
    </submittedName>
</protein>
<comment type="similarity">
    <text evidence="1">Belongs to the sulfatase family.</text>
</comment>
<dbReference type="InterPro" id="IPR024607">
    <property type="entry name" value="Sulfatase_CS"/>
</dbReference>
<evidence type="ECO:0000313" key="6">
    <source>
        <dbReference type="EMBL" id="QDS88299.1"/>
    </source>
</evidence>
<dbReference type="Gene3D" id="2.60.120.260">
    <property type="entry name" value="Galactose-binding domain-like"/>
    <property type="match status" value="1"/>
</dbReference>
<dbReference type="PANTHER" id="PTHR42693">
    <property type="entry name" value="ARYLSULFATASE FAMILY MEMBER"/>
    <property type="match status" value="1"/>
</dbReference>
<evidence type="ECO:0000313" key="7">
    <source>
        <dbReference type="Proteomes" id="UP000319557"/>
    </source>
</evidence>